<evidence type="ECO:0000313" key="5">
    <source>
        <dbReference type="EMBL" id="KJE93458.1"/>
    </source>
</evidence>
<evidence type="ECO:0000256" key="4">
    <source>
        <dbReference type="PROSITE-ProRule" id="PRU00401"/>
    </source>
</evidence>
<comment type="subcellular location">
    <subcellularLocation>
        <location evidence="1">Nucleus</location>
    </subcellularLocation>
</comment>
<dbReference type="GO" id="GO:0003713">
    <property type="term" value="F:transcription coactivator activity"/>
    <property type="evidence" value="ECO:0007669"/>
    <property type="project" value="TreeGrafter"/>
</dbReference>
<feature type="repeat" description="RPEL" evidence="4">
    <location>
        <begin position="237"/>
        <end position="258"/>
    </location>
</feature>
<gene>
    <name evidence="5" type="ORF">CAOG_004246</name>
</gene>
<dbReference type="SMART" id="SM00707">
    <property type="entry name" value="RPEL"/>
    <property type="match status" value="5"/>
</dbReference>
<dbReference type="PANTHER" id="PTHR22793:SF12">
    <property type="entry name" value="MYOCARDIN-RELATED TRANSCRIPTION FACTOR, ISOFORM H"/>
    <property type="match status" value="1"/>
</dbReference>
<evidence type="ECO:0000256" key="1">
    <source>
        <dbReference type="ARBA" id="ARBA00004123"/>
    </source>
</evidence>
<dbReference type="PhylomeDB" id="A0A0D2WQV1"/>
<organism evidence="5 6">
    <name type="scientific">Capsaspora owczarzaki (strain ATCC 30864)</name>
    <dbReference type="NCBI Taxonomy" id="595528"/>
    <lineage>
        <taxon>Eukaryota</taxon>
        <taxon>Filasterea</taxon>
        <taxon>Capsaspora</taxon>
    </lineage>
</organism>
<dbReference type="GO" id="GO:0045944">
    <property type="term" value="P:positive regulation of transcription by RNA polymerase II"/>
    <property type="evidence" value="ECO:0007669"/>
    <property type="project" value="TreeGrafter"/>
</dbReference>
<dbReference type="AlphaFoldDB" id="A0A0D2WQV1"/>
<dbReference type="RefSeq" id="XP_004348071.1">
    <property type="nucleotide sequence ID" value="XM_004348021.2"/>
</dbReference>
<dbReference type="EMBL" id="KE346365">
    <property type="protein sequence ID" value="KJE93458.1"/>
    <property type="molecule type" value="Genomic_DNA"/>
</dbReference>
<dbReference type="STRING" id="595528.A0A0D2WQV1"/>
<dbReference type="PANTHER" id="PTHR22793">
    <property type="entry name" value="MYOCARDIN-RELATED TRANSCRIPTION FACTOR-RELATED"/>
    <property type="match status" value="1"/>
</dbReference>
<evidence type="ECO:0000256" key="2">
    <source>
        <dbReference type="ARBA" id="ARBA00022737"/>
    </source>
</evidence>
<evidence type="ECO:0008006" key="7">
    <source>
        <dbReference type="Google" id="ProtNLM"/>
    </source>
</evidence>
<dbReference type="PROSITE" id="PS51073">
    <property type="entry name" value="RPEL"/>
    <property type="match status" value="3"/>
</dbReference>
<keyword evidence="3" id="KW-0539">Nucleus</keyword>
<dbReference type="Pfam" id="PF02755">
    <property type="entry name" value="RPEL"/>
    <property type="match status" value="3"/>
</dbReference>
<protein>
    <recommendedName>
        <fullName evidence="7">RPEL repeat protein</fullName>
    </recommendedName>
</protein>
<name>A0A0D2WQV1_CAPO3</name>
<dbReference type="Gene3D" id="6.10.140.2040">
    <property type="match status" value="4"/>
</dbReference>
<dbReference type="InParanoid" id="A0A0D2WQV1"/>
<proteinExistence type="predicted"/>
<dbReference type="OrthoDB" id="197676at2759"/>
<reference evidence="6" key="1">
    <citation type="submission" date="2011-02" db="EMBL/GenBank/DDBJ databases">
        <title>The Genome Sequence of Capsaspora owczarzaki ATCC 30864.</title>
        <authorList>
            <person name="Russ C."/>
            <person name="Cuomo C."/>
            <person name="Burger G."/>
            <person name="Gray M.W."/>
            <person name="Holland P.W.H."/>
            <person name="King N."/>
            <person name="Lang F.B.F."/>
            <person name="Roger A.J."/>
            <person name="Ruiz-Trillo I."/>
            <person name="Young S.K."/>
            <person name="Zeng Q."/>
            <person name="Gargeya S."/>
            <person name="Alvarado L."/>
            <person name="Berlin A."/>
            <person name="Chapman S.B."/>
            <person name="Chen Z."/>
            <person name="Freedman E."/>
            <person name="Gellesch M."/>
            <person name="Goldberg J."/>
            <person name="Griggs A."/>
            <person name="Gujja S."/>
            <person name="Heilman E."/>
            <person name="Heiman D."/>
            <person name="Howarth C."/>
            <person name="Mehta T."/>
            <person name="Neiman D."/>
            <person name="Pearson M."/>
            <person name="Roberts A."/>
            <person name="Saif S."/>
            <person name="Shea T."/>
            <person name="Shenoy N."/>
            <person name="Sisk P."/>
            <person name="Stolte C."/>
            <person name="Sykes S."/>
            <person name="White J."/>
            <person name="Yandava C."/>
            <person name="Haas B."/>
            <person name="Nusbaum C."/>
            <person name="Birren B."/>
        </authorList>
    </citation>
    <scope>NUCLEOTIDE SEQUENCE</scope>
    <source>
        <strain evidence="6">ATCC 30864</strain>
    </source>
</reference>
<keyword evidence="6" id="KW-1185">Reference proteome</keyword>
<evidence type="ECO:0000313" key="6">
    <source>
        <dbReference type="Proteomes" id="UP000008743"/>
    </source>
</evidence>
<dbReference type="GO" id="GO:0005634">
    <property type="term" value="C:nucleus"/>
    <property type="evidence" value="ECO:0007669"/>
    <property type="project" value="UniProtKB-SubCell"/>
</dbReference>
<dbReference type="InterPro" id="IPR043451">
    <property type="entry name" value="Myocardin-like"/>
</dbReference>
<dbReference type="eggNOG" id="ENOG502SC67">
    <property type="taxonomic scope" value="Eukaryota"/>
</dbReference>
<evidence type="ECO:0000256" key="3">
    <source>
        <dbReference type="ARBA" id="ARBA00023242"/>
    </source>
</evidence>
<dbReference type="Proteomes" id="UP000008743">
    <property type="component" value="Unassembled WGS sequence"/>
</dbReference>
<keyword evidence="2" id="KW-0677">Repeat</keyword>
<feature type="repeat" description="RPEL" evidence="4">
    <location>
        <begin position="193"/>
        <end position="218"/>
    </location>
</feature>
<sequence>MSAAVALSVHSNEAEHADAAIKLQNRLSQRMEPSELLDRNILKSLETAPAIQAAQTELERERLRQTLDSKLAARPEPLEAASLINSTEDAADLHSRDATMASTGITLDQKLASRPDKETLVERNILKDSHLAPALQAAEEELKKQRMEDKLNHMIEHRPPVHDLVEHNIIKDGGLAPALQHAHDDLKKHMLEDKLNHKLENRPEVSDLVQQHIMHDRSVAPSLQSTQDSLKKAIIEDKLTEKLEHRPTQAELKKKHVL</sequence>
<dbReference type="InterPro" id="IPR004018">
    <property type="entry name" value="RPEL_repeat"/>
</dbReference>
<accession>A0A0D2WQV1</accession>
<feature type="repeat" description="RPEL" evidence="4">
    <location>
        <begin position="105"/>
        <end position="130"/>
    </location>
</feature>